<organism evidence="1 2">
    <name type="scientific">Rothia aeria F0184</name>
    <dbReference type="NCBI Taxonomy" id="888019"/>
    <lineage>
        <taxon>Bacteria</taxon>
        <taxon>Bacillati</taxon>
        <taxon>Actinomycetota</taxon>
        <taxon>Actinomycetes</taxon>
        <taxon>Micrococcales</taxon>
        <taxon>Micrococcaceae</taxon>
        <taxon>Rothia</taxon>
    </lineage>
</organism>
<protein>
    <submittedName>
        <fullName evidence="1">Uncharacterized protein</fullName>
    </submittedName>
</protein>
<dbReference type="AlphaFoldDB" id="U7UZN8"/>
<gene>
    <name evidence="1" type="ORF">HMPREF0742_02310</name>
</gene>
<dbReference type="EMBL" id="AXZG01000061">
    <property type="protein sequence ID" value="ERT64374.1"/>
    <property type="molecule type" value="Genomic_DNA"/>
</dbReference>
<sequence length="40" mass="4641">MLLIADSRIYISFCHLVLKVNQLSWIGQWGVHFLPLFPAI</sequence>
<dbReference type="Proteomes" id="UP000017174">
    <property type="component" value="Unassembled WGS sequence"/>
</dbReference>
<proteinExistence type="predicted"/>
<evidence type="ECO:0000313" key="2">
    <source>
        <dbReference type="Proteomes" id="UP000017174"/>
    </source>
</evidence>
<reference evidence="1 2" key="1">
    <citation type="submission" date="2013-08" db="EMBL/GenBank/DDBJ databases">
        <authorList>
            <person name="Weinstock G."/>
            <person name="Sodergren E."/>
            <person name="Wylie T."/>
            <person name="Fulton L."/>
            <person name="Fulton R."/>
            <person name="Fronick C."/>
            <person name="O'Laughlin M."/>
            <person name="Godfrey J."/>
            <person name="Miner T."/>
            <person name="Herter B."/>
            <person name="Appelbaum E."/>
            <person name="Cordes M."/>
            <person name="Lek S."/>
            <person name="Wollam A."/>
            <person name="Pepin K.H."/>
            <person name="Palsikar V.B."/>
            <person name="Mitreva M."/>
            <person name="Wilson R.K."/>
        </authorList>
    </citation>
    <scope>NUCLEOTIDE SEQUENCE [LARGE SCALE GENOMIC DNA]</scope>
    <source>
        <strain evidence="1 2">F0184</strain>
    </source>
</reference>
<name>U7UZN8_9MICC</name>
<accession>U7UZN8</accession>
<evidence type="ECO:0000313" key="1">
    <source>
        <dbReference type="EMBL" id="ERT64374.1"/>
    </source>
</evidence>
<dbReference type="HOGENOM" id="CLU_3295917_0_0_11"/>
<comment type="caution">
    <text evidence="1">The sequence shown here is derived from an EMBL/GenBank/DDBJ whole genome shotgun (WGS) entry which is preliminary data.</text>
</comment>